<evidence type="ECO:0000313" key="1">
    <source>
        <dbReference type="EMBL" id="KAI0056422.1"/>
    </source>
</evidence>
<reference evidence="1" key="1">
    <citation type="submission" date="2021-03" db="EMBL/GenBank/DDBJ databases">
        <authorList>
            <consortium name="DOE Joint Genome Institute"/>
            <person name="Ahrendt S."/>
            <person name="Looney B.P."/>
            <person name="Miyauchi S."/>
            <person name="Morin E."/>
            <person name="Drula E."/>
            <person name="Courty P.E."/>
            <person name="Chicoki N."/>
            <person name="Fauchery L."/>
            <person name="Kohler A."/>
            <person name="Kuo A."/>
            <person name="Labutti K."/>
            <person name="Pangilinan J."/>
            <person name="Lipzen A."/>
            <person name="Riley R."/>
            <person name="Andreopoulos W."/>
            <person name="He G."/>
            <person name="Johnson J."/>
            <person name="Barry K.W."/>
            <person name="Grigoriev I.V."/>
            <person name="Nagy L."/>
            <person name="Hibbett D."/>
            <person name="Henrissat B."/>
            <person name="Matheny P.B."/>
            <person name="Labbe J."/>
            <person name="Martin F."/>
        </authorList>
    </citation>
    <scope>NUCLEOTIDE SEQUENCE</scope>
    <source>
        <strain evidence="1">HHB10654</strain>
    </source>
</reference>
<keyword evidence="2" id="KW-1185">Reference proteome</keyword>
<proteinExistence type="predicted"/>
<gene>
    <name evidence="1" type="ORF">BV25DRAFT_1995593</name>
</gene>
<accession>A0ACB8SJJ2</accession>
<name>A0ACB8SJJ2_9AGAM</name>
<reference evidence="1" key="2">
    <citation type="journal article" date="2022" name="New Phytol.">
        <title>Evolutionary transition to the ectomycorrhizal habit in the genomes of a hyperdiverse lineage of mushroom-forming fungi.</title>
        <authorList>
            <person name="Looney B."/>
            <person name="Miyauchi S."/>
            <person name="Morin E."/>
            <person name="Drula E."/>
            <person name="Courty P.E."/>
            <person name="Kohler A."/>
            <person name="Kuo A."/>
            <person name="LaButti K."/>
            <person name="Pangilinan J."/>
            <person name="Lipzen A."/>
            <person name="Riley R."/>
            <person name="Andreopoulos W."/>
            <person name="He G."/>
            <person name="Johnson J."/>
            <person name="Nolan M."/>
            <person name="Tritt A."/>
            <person name="Barry K.W."/>
            <person name="Grigoriev I.V."/>
            <person name="Nagy L.G."/>
            <person name="Hibbett D."/>
            <person name="Henrissat B."/>
            <person name="Matheny P.B."/>
            <person name="Labbe J."/>
            <person name="Martin F.M."/>
        </authorList>
    </citation>
    <scope>NUCLEOTIDE SEQUENCE</scope>
    <source>
        <strain evidence="1">HHB10654</strain>
    </source>
</reference>
<dbReference type="Proteomes" id="UP000814140">
    <property type="component" value="Unassembled WGS sequence"/>
</dbReference>
<dbReference type="EMBL" id="MU277264">
    <property type="protein sequence ID" value="KAI0056422.1"/>
    <property type="molecule type" value="Genomic_DNA"/>
</dbReference>
<evidence type="ECO:0000313" key="2">
    <source>
        <dbReference type="Proteomes" id="UP000814140"/>
    </source>
</evidence>
<protein>
    <submittedName>
        <fullName evidence="1">Uncharacterized protein</fullName>
    </submittedName>
</protein>
<organism evidence="1 2">
    <name type="scientific">Artomyces pyxidatus</name>
    <dbReference type="NCBI Taxonomy" id="48021"/>
    <lineage>
        <taxon>Eukaryota</taxon>
        <taxon>Fungi</taxon>
        <taxon>Dikarya</taxon>
        <taxon>Basidiomycota</taxon>
        <taxon>Agaricomycotina</taxon>
        <taxon>Agaricomycetes</taxon>
        <taxon>Russulales</taxon>
        <taxon>Auriscalpiaceae</taxon>
        <taxon>Artomyces</taxon>
    </lineage>
</organism>
<comment type="caution">
    <text evidence="1">The sequence shown here is derived from an EMBL/GenBank/DDBJ whole genome shotgun (WGS) entry which is preliminary data.</text>
</comment>
<sequence length="609" mass="64214">MSQSFKQFVAGWLPSSTVATPAFPQRTTAALATQTHASFNDVRAFLDGQDLRMKVDKFLFENPDITQDTLRIVSECLAPCGKAPLPFNIDPDVGAYGATRATSQVFAPAQVRYQPGNNGLGDAVPFAASSTPAVEAYGAMPAAYLEQTSLGHPMAAQLPVRASAIIDNNNTSAIEAYGATPAAYPQQTPWGHPMAAHFPVRAPAPIASNNAPAVNAYGAMPTGYPQQTFWGHPTTAQVSVPAPAPVFINNALTSAAYGAMPTAYPQQTPWGQPMAPQGFAPAQALHHTGNQQVAPAVDYFSVPSPTSDRSTPSLVFSWSPSTTMDSPLPPTPTDTRVPANPIFAQHVKRWVPPQTPAHHGRLEAAAGDVHMVDASAMAPAPSKGGSRKRKAEKEVDVVGAKAPRVKRPRPEGRKTRAKAVAGPSQGTGSQETVEALHGNTVKVQNGDRGGTVVAVNIIPEVLTVSQPGPSALRKTGSTLGMKPTGQGKGKSGGGGVKKATSAGRGRGKAAILGARPKPLVTRPKKKGLKFACPLCLRLINRIADVGRHLNTHRKKEIYCERCGSKVSRKDALLRHKRTPKCARLEKAKLASEGTGEIRVRDAEVGSCGY</sequence>